<evidence type="ECO:0000313" key="1">
    <source>
        <dbReference type="EMBL" id="KAL0405516.1"/>
    </source>
</evidence>
<sequence length="242" mass="27477">MSKNPLSMILETNKFNGTSYNVWLRNLRIIFDFENQGYVLNKPPPSALPEDSSPEEHLTFEKWHEDNRKVCNIILASMSKDIQKQYDRLGDVSSIMLRMSDVYAVPDRHIRYAATKAFFGTKLTEGSCIQTHGVKMLSLVEKLEDLKAGLDNDTQESRTLEEKKGKGEGQEYWERECLQLLSNQGMFVVEVNMITNSASYVLDTGCGAHICNDLQVLQRSRRLTKDEVILRLGNGKAVAVEP</sequence>
<reference evidence="1" key="1">
    <citation type="submission" date="2020-06" db="EMBL/GenBank/DDBJ databases">
        <authorList>
            <person name="Li T."/>
            <person name="Hu X."/>
            <person name="Zhang T."/>
            <person name="Song X."/>
            <person name="Zhang H."/>
            <person name="Dai N."/>
            <person name="Sheng W."/>
            <person name="Hou X."/>
            <person name="Wei L."/>
        </authorList>
    </citation>
    <scope>NUCLEOTIDE SEQUENCE</scope>
    <source>
        <strain evidence="1">KEN1</strain>
        <tissue evidence="1">Leaf</tissue>
    </source>
</reference>
<dbReference type="AlphaFoldDB" id="A0AAW2TL92"/>
<comment type="caution">
    <text evidence="1">The sequence shown here is derived from an EMBL/GenBank/DDBJ whole genome shotgun (WGS) entry which is preliminary data.</text>
</comment>
<dbReference type="Pfam" id="PF14223">
    <property type="entry name" value="Retrotran_gag_2"/>
    <property type="match status" value="1"/>
</dbReference>
<accession>A0AAW2TL92</accession>
<name>A0AAW2TL92_9LAMI</name>
<organism evidence="1">
    <name type="scientific">Sesamum latifolium</name>
    <dbReference type="NCBI Taxonomy" id="2727402"/>
    <lineage>
        <taxon>Eukaryota</taxon>
        <taxon>Viridiplantae</taxon>
        <taxon>Streptophyta</taxon>
        <taxon>Embryophyta</taxon>
        <taxon>Tracheophyta</taxon>
        <taxon>Spermatophyta</taxon>
        <taxon>Magnoliopsida</taxon>
        <taxon>eudicotyledons</taxon>
        <taxon>Gunneridae</taxon>
        <taxon>Pentapetalae</taxon>
        <taxon>asterids</taxon>
        <taxon>lamiids</taxon>
        <taxon>Lamiales</taxon>
        <taxon>Pedaliaceae</taxon>
        <taxon>Sesamum</taxon>
    </lineage>
</organism>
<dbReference type="EMBL" id="JACGWN010000014">
    <property type="protein sequence ID" value="KAL0405516.1"/>
    <property type="molecule type" value="Genomic_DNA"/>
</dbReference>
<proteinExistence type="predicted"/>
<protein>
    <recommendedName>
        <fullName evidence="2">Gag-pol polyprotein</fullName>
    </recommendedName>
</protein>
<reference evidence="1" key="2">
    <citation type="journal article" date="2024" name="Plant">
        <title>Genomic evolution and insights into agronomic trait innovations of Sesamum species.</title>
        <authorList>
            <person name="Miao H."/>
            <person name="Wang L."/>
            <person name="Qu L."/>
            <person name="Liu H."/>
            <person name="Sun Y."/>
            <person name="Le M."/>
            <person name="Wang Q."/>
            <person name="Wei S."/>
            <person name="Zheng Y."/>
            <person name="Lin W."/>
            <person name="Duan Y."/>
            <person name="Cao H."/>
            <person name="Xiong S."/>
            <person name="Wang X."/>
            <person name="Wei L."/>
            <person name="Li C."/>
            <person name="Ma Q."/>
            <person name="Ju M."/>
            <person name="Zhao R."/>
            <person name="Li G."/>
            <person name="Mu C."/>
            <person name="Tian Q."/>
            <person name="Mei H."/>
            <person name="Zhang T."/>
            <person name="Gao T."/>
            <person name="Zhang H."/>
        </authorList>
    </citation>
    <scope>NUCLEOTIDE SEQUENCE</scope>
    <source>
        <strain evidence="1">KEN1</strain>
    </source>
</reference>
<evidence type="ECO:0008006" key="2">
    <source>
        <dbReference type="Google" id="ProtNLM"/>
    </source>
</evidence>
<gene>
    <name evidence="1" type="ORF">Slati_3865500</name>
</gene>